<feature type="domain" description="Aminoglycoside phosphotransferase" evidence="1">
    <location>
        <begin position="44"/>
        <end position="270"/>
    </location>
</feature>
<gene>
    <name evidence="2" type="ORF">GCM10007876_22850</name>
</gene>
<organism evidence="2 3">
    <name type="scientific">Litoribrevibacter albus</name>
    <dbReference type="NCBI Taxonomy" id="1473156"/>
    <lineage>
        <taxon>Bacteria</taxon>
        <taxon>Pseudomonadati</taxon>
        <taxon>Pseudomonadota</taxon>
        <taxon>Gammaproteobacteria</taxon>
        <taxon>Oceanospirillales</taxon>
        <taxon>Oceanospirillaceae</taxon>
        <taxon>Litoribrevibacter</taxon>
    </lineage>
</organism>
<evidence type="ECO:0000313" key="3">
    <source>
        <dbReference type="Proteomes" id="UP001161389"/>
    </source>
</evidence>
<evidence type="ECO:0000313" key="2">
    <source>
        <dbReference type="EMBL" id="GLQ31806.1"/>
    </source>
</evidence>
<dbReference type="Proteomes" id="UP001161389">
    <property type="component" value="Unassembled WGS sequence"/>
</dbReference>
<protein>
    <submittedName>
        <fullName evidence="2">Aminoglycoside phosphotransferase</fullName>
    </submittedName>
</protein>
<dbReference type="Pfam" id="PF01636">
    <property type="entry name" value="APH"/>
    <property type="match status" value="1"/>
</dbReference>
<name>A0AA37SC13_9GAMM</name>
<dbReference type="SUPFAM" id="SSF56112">
    <property type="entry name" value="Protein kinase-like (PK-like)"/>
    <property type="match status" value="1"/>
</dbReference>
<sequence length="360" mass="41410">MTDQAIDTLVDQATDIREGESLDLNSLVPYLEAQIPGVEGIPRVRQFPGGASNLTYLLQYPDKDLILRRPPFGTIAKSAHDMLREAKIIQALKPVYPYVPEIMAICEDHSVLGCDFYVMERLVGIIPRQDLPKGLNLSESDTRKLCLNVIDKLIDLHSIDPYTAGLSELGKGEGYVERQISGWSDRYRKAITDNASGFETVMAWLEEKQPKDIANRLIHNDFRFDNVVLNVDNPFEVIGVLDWEMATLGDPLMDLGNSLAYWVQADDDPQMQFMRRQPTHLKGMLSRQEVIEYYMDKTGFNVPCFDFYEIYGLFRLAVIIQQIYYRYHHGQTKDKRFQNFIHAANYLEQRCMKLIEKSVL</sequence>
<dbReference type="InterPro" id="IPR052898">
    <property type="entry name" value="ACAD10-like"/>
</dbReference>
<comment type="caution">
    <text evidence="2">The sequence shown here is derived from an EMBL/GenBank/DDBJ whole genome shotgun (WGS) entry which is preliminary data.</text>
</comment>
<dbReference type="CDD" id="cd05154">
    <property type="entry name" value="ACAD10_11_N-like"/>
    <property type="match status" value="1"/>
</dbReference>
<dbReference type="InterPro" id="IPR011009">
    <property type="entry name" value="Kinase-like_dom_sf"/>
</dbReference>
<dbReference type="PANTHER" id="PTHR47829:SF1">
    <property type="entry name" value="HAD FAMILY PHOSPHATASE"/>
    <property type="match status" value="1"/>
</dbReference>
<dbReference type="InterPro" id="IPR002575">
    <property type="entry name" value="Aminoglycoside_PTrfase"/>
</dbReference>
<evidence type="ECO:0000259" key="1">
    <source>
        <dbReference type="Pfam" id="PF01636"/>
    </source>
</evidence>
<dbReference type="Gene3D" id="3.30.200.20">
    <property type="entry name" value="Phosphorylase Kinase, domain 1"/>
    <property type="match status" value="1"/>
</dbReference>
<dbReference type="AlphaFoldDB" id="A0AA37SC13"/>
<dbReference type="InterPro" id="IPR041726">
    <property type="entry name" value="ACAD10_11_N"/>
</dbReference>
<accession>A0AA37SC13</accession>
<dbReference type="PANTHER" id="PTHR47829">
    <property type="entry name" value="HYDROLASE, PUTATIVE (AFU_ORTHOLOGUE AFUA_1G12880)-RELATED"/>
    <property type="match status" value="1"/>
</dbReference>
<keyword evidence="3" id="KW-1185">Reference proteome</keyword>
<dbReference type="RefSeq" id="WP_284381532.1">
    <property type="nucleotide sequence ID" value="NZ_BSNM01000014.1"/>
</dbReference>
<dbReference type="EMBL" id="BSNM01000014">
    <property type="protein sequence ID" value="GLQ31806.1"/>
    <property type="molecule type" value="Genomic_DNA"/>
</dbReference>
<reference evidence="2" key="2">
    <citation type="submission" date="2023-01" db="EMBL/GenBank/DDBJ databases">
        <title>Draft genome sequence of Litoribrevibacter albus strain NBRC 110071.</title>
        <authorList>
            <person name="Sun Q."/>
            <person name="Mori K."/>
        </authorList>
    </citation>
    <scope>NUCLEOTIDE SEQUENCE</scope>
    <source>
        <strain evidence="2">NBRC 110071</strain>
    </source>
</reference>
<dbReference type="Gene3D" id="3.90.1200.10">
    <property type="match status" value="1"/>
</dbReference>
<proteinExistence type="predicted"/>
<reference evidence="2" key="1">
    <citation type="journal article" date="2014" name="Int. J. Syst. Evol. Microbiol.">
        <title>Complete genome sequence of Corynebacterium casei LMG S-19264T (=DSM 44701T), isolated from a smear-ripened cheese.</title>
        <authorList>
            <consortium name="US DOE Joint Genome Institute (JGI-PGF)"/>
            <person name="Walter F."/>
            <person name="Albersmeier A."/>
            <person name="Kalinowski J."/>
            <person name="Ruckert C."/>
        </authorList>
    </citation>
    <scope>NUCLEOTIDE SEQUENCE</scope>
    <source>
        <strain evidence="2">NBRC 110071</strain>
    </source>
</reference>